<dbReference type="Gene3D" id="1.25.40.10">
    <property type="entry name" value="Tetratricopeptide repeat domain"/>
    <property type="match status" value="1"/>
</dbReference>
<dbReference type="PANTHER" id="PTHR22904">
    <property type="entry name" value="TPR REPEAT CONTAINING PROTEIN"/>
    <property type="match status" value="1"/>
</dbReference>
<comment type="caution">
    <text evidence="3">The sequence shown here is derived from an EMBL/GenBank/DDBJ whole genome shotgun (WGS) entry which is preliminary data.</text>
</comment>
<dbReference type="Proteomes" id="UP000009131">
    <property type="component" value="Unassembled WGS sequence"/>
</dbReference>
<name>G7E8A9_MIXOS</name>
<sequence length="240" mass="25936">MAAPPAIDDLVKVYKLQYAPSTASVTLVDAPKAIEDSSSLSKPSHGTQQSFGGSFPGIKMAGRPGLLSNDDLAPLNSLIQAMLTNNIAIPGPPQPSQNARSFQFNKFKEEGNKKFKAGNNADAIKMYTLAADLASSRPLFESSQYIREELSVALSNRSAAYLNAGQNVEALADAETVIKLKRNWDKGHFRKAKALVAFGRLFDARDALLLGLEFEPDNAELCNALDTLDKQIMAQHETAP</sequence>
<accession>G7E8A9</accession>
<dbReference type="GO" id="GO:0051879">
    <property type="term" value="F:Hsp90 protein binding"/>
    <property type="evidence" value="ECO:0007669"/>
    <property type="project" value="TreeGrafter"/>
</dbReference>
<evidence type="ECO:0000256" key="2">
    <source>
        <dbReference type="ARBA" id="ARBA00022803"/>
    </source>
</evidence>
<dbReference type="FunCoup" id="G7E8A9">
    <property type="interactions" value="153"/>
</dbReference>
<reference evidence="3 4" key="2">
    <citation type="journal article" date="2012" name="Open Biol.">
        <title>Characteristics of nucleosomes and linker DNA regions on the genome of the basidiomycete Mixia osmundae revealed by mono- and dinucleosome mapping.</title>
        <authorList>
            <person name="Nishida H."/>
            <person name="Kondo S."/>
            <person name="Matsumoto T."/>
            <person name="Suzuki Y."/>
            <person name="Yoshikawa H."/>
            <person name="Taylor T.D."/>
            <person name="Sugiyama J."/>
        </authorList>
    </citation>
    <scope>NUCLEOTIDE SEQUENCE [LARGE SCALE GENOMIC DNA]</scope>
    <source>
        <strain evidence="4">CBS 9802 / IAM 14324 / JCM 22182 / KY 12970</strain>
    </source>
</reference>
<dbReference type="eggNOG" id="ENOG502S442">
    <property type="taxonomic scope" value="Eukaryota"/>
</dbReference>
<dbReference type="InterPro" id="IPR011990">
    <property type="entry name" value="TPR-like_helical_dom_sf"/>
</dbReference>
<keyword evidence="1" id="KW-0677">Repeat</keyword>
<dbReference type="HOGENOM" id="CLU_090376_2_0_1"/>
<dbReference type="PANTHER" id="PTHR22904:SF523">
    <property type="entry name" value="STRESS-INDUCED-PHOSPHOPROTEIN 1"/>
    <property type="match status" value="1"/>
</dbReference>
<evidence type="ECO:0000313" key="4">
    <source>
        <dbReference type="Proteomes" id="UP000009131"/>
    </source>
</evidence>
<dbReference type="AlphaFoldDB" id="G7E8A9"/>
<protein>
    <submittedName>
        <fullName evidence="3">Uncharacterized protein</fullName>
    </submittedName>
</protein>
<dbReference type="SMART" id="SM00028">
    <property type="entry name" value="TPR"/>
    <property type="match status" value="3"/>
</dbReference>
<keyword evidence="4" id="KW-1185">Reference proteome</keyword>
<dbReference type="InParanoid" id="G7E8A9"/>
<dbReference type="InterPro" id="IPR019734">
    <property type="entry name" value="TPR_rpt"/>
</dbReference>
<dbReference type="EMBL" id="BABT02000179">
    <property type="protein sequence ID" value="GAA99069.1"/>
    <property type="molecule type" value="Genomic_DNA"/>
</dbReference>
<organism evidence="3 4">
    <name type="scientific">Mixia osmundae (strain CBS 9802 / IAM 14324 / JCM 22182 / KY 12970)</name>
    <dbReference type="NCBI Taxonomy" id="764103"/>
    <lineage>
        <taxon>Eukaryota</taxon>
        <taxon>Fungi</taxon>
        <taxon>Dikarya</taxon>
        <taxon>Basidiomycota</taxon>
        <taxon>Pucciniomycotina</taxon>
        <taxon>Mixiomycetes</taxon>
        <taxon>Mixiales</taxon>
        <taxon>Mixiaceae</taxon>
        <taxon>Mixia</taxon>
    </lineage>
</organism>
<reference evidence="3 4" key="1">
    <citation type="journal article" date="2011" name="J. Gen. Appl. Microbiol.">
        <title>Draft genome sequencing of the enigmatic basidiomycete Mixia osmundae.</title>
        <authorList>
            <person name="Nishida H."/>
            <person name="Nagatsuka Y."/>
            <person name="Sugiyama J."/>
        </authorList>
    </citation>
    <scope>NUCLEOTIDE SEQUENCE [LARGE SCALE GENOMIC DNA]</scope>
    <source>
        <strain evidence="4">CBS 9802 / IAM 14324 / JCM 22182 / KY 12970</strain>
    </source>
</reference>
<dbReference type="SUPFAM" id="SSF48452">
    <property type="entry name" value="TPR-like"/>
    <property type="match status" value="1"/>
</dbReference>
<keyword evidence="2" id="KW-0802">TPR repeat</keyword>
<gene>
    <name evidence="3" type="primary">Mo05758</name>
    <name evidence="3" type="ORF">E5Q_05758</name>
</gene>
<dbReference type="OrthoDB" id="433738at2759"/>
<evidence type="ECO:0000313" key="3">
    <source>
        <dbReference type="EMBL" id="GAA99069.1"/>
    </source>
</evidence>
<proteinExistence type="predicted"/>
<evidence type="ECO:0000256" key="1">
    <source>
        <dbReference type="ARBA" id="ARBA00022737"/>
    </source>
</evidence>
<dbReference type="STRING" id="764103.G7E8A9"/>